<reference evidence="2 3" key="1">
    <citation type="journal article" date="2011" name="PLoS Pathog.">
        <title>Endophytic Life Strategies Decoded by Genome and Transcriptome Analyses of the Mutualistic Root Symbiont Piriformospora indica.</title>
        <authorList>
            <person name="Zuccaro A."/>
            <person name="Lahrmann U."/>
            <person name="Guldener U."/>
            <person name="Langen G."/>
            <person name="Pfiffi S."/>
            <person name="Biedenkopf D."/>
            <person name="Wong P."/>
            <person name="Samans B."/>
            <person name="Grimm C."/>
            <person name="Basiewicz M."/>
            <person name="Murat C."/>
            <person name="Martin F."/>
            <person name="Kogel K.H."/>
        </authorList>
    </citation>
    <scope>NUCLEOTIDE SEQUENCE [LARGE SCALE GENOMIC DNA]</scope>
    <source>
        <strain evidence="2 3">DSM 11827</strain>
    </source>
</reference>
<sequence length="472" mass="51464">MSKRRSGSAIRARTSSNASTSSMPSGPPSPTFSATTNASQVNLDVGPDTIITRRDLRQSINAYEDLVSDCRQYREALSLLSNATSRFATTLERCSRLKGVEDSAAIGLQAYGGFHHLMGNYWQILNSTILTSFEDPLSSELNAYKRVVSDRSAAYERMLLEKSKVIKQTEAESISTGRRKQRDLQAFKKTLSALQAHVDDLDRLKAAHYQSILEHEAKVWDVVLDKTGLVVRSSLDIFERLSAKASDPTLEPLMQSVLDPFDAYGPVKSENEIFSILPPLSILTNPHKSLRGPSPSPPVNGHRASGSGFYSVSDSLPASSNWADASVNAWSQPQSGSAYSSTTSLDHYTSHSPPRRPSSPPSTSTLRTTTNKPRPSISNLEDAASTSATETTDLPTTRRDSSRRDTVLTLRPPPPEPFNTENADDTMRISNQLHSERNESTSALPTPKKSGFSFSRLMGSSSSNTHGVTGPD</sequence>
<dbReference type="STRING" id="1109443.G4TC63"/>
<comment type="caution">
    <text evidence="2">The sequence shown here is derived from an EMBL/GenBank/DDBJ whole genome shotgun (WGS) entry which is preliminary data.</text>
</comment>
<feature type="compositionally biased region" description="Polar residues" evidence="1">
    <location>
        <begin position="331"/>
        <end position="347"/>
    </location>
</feature>
<feature type="compositionally biased region" description="Low complexity" evidence="1">
    <location>
        <begin position="8"/>
        <end position="24"/>
    </location>
</feature>
<dbReference type="PANTHER" id="PTHR38407:SF1">
    <property type="entry name" value="PROTEIN IVY1"/>
    <property type="match status" value="1"/>
</dbReference>
<name>G4TC63_SERID</name>
<evidence type="ECO:0000313" key="3">
    <source>
        <dbReference type="Proteomes" id="UP000007148"/>
    </source>
</evidence>
<feature type="compositionally biased region" description="Low complexity" evidence="1">
    <location>
        <begin position="450"/>
        <end position="463"/>
    </location>
</feature>
<dbReference type="eggNOG" id="ENOG502QTA6">
    <property type="taxonomic scope" value="Eukaryota"/>
</dbReference>
<feature type="region of interest" description="Disordered" evidence="1">
    <location>
        <begin position="331"/>
        <end position="472"/>
    </location>
</feature>
<dbReference type="GO" id="GO:0042144">
    <property type="term" value="P:vacuole fusion, non-autophagic"/>
    <property type="evidence" value="ECO:0007669"/>
    <property type="project" value="InterPro"/>
</dbReference>
<dbReference type="AlphaFoldDB" id="G4TC63"/>
<keyword evidence="3" id="KW-1185">Reference proteome</keyword>
<feature type="region of interest" description="Disordered" evidence="1">
    <location>
        <begin position="1"/>
        <end position="39"/>
    </location>
</feature>
<dbReference type="Proteomes" id="UP000007148">
    <property type="component" value="Unassembled WGS sequence"/>
</dbReference>
<dbReference type="OrthoDB" id="5594612at2759"/>
<dbReference type="PANTHER" id="PTHR38407">
    <property type="entry name" value="PROTEIN IVY1"/>
    <property type="match status" value="1"/>
</dbReference>
<evidence type="ECO:0000313" key="2">
    <source>
        <dbReference type="EMBL" id="CCA68894.1"/>
    </source>
</evidence>
<dbReference type="InterPro" id="IPR037470">
    <property type="entry name" value="IVY1"/>
</dbReference>
<dbReference type="EMBL" id="CAFZ01000042">
    <property type="protein sequence ID" value="CCA68894.1"/>
    <property type="molecule type" value="Genomic_DNA"/>
</dbReference>
<dbReference type="SUPFAM" id="SSF103657">
    <property type="entry name" value="BAR/IMD domain-like"/>
    <property type="match status" value="1"/>
</dbReference>
<dbReference type="GO" id="GO:0000329">
    <property type="term" value="C:fungal-type vacuole membrane"/>
    <property type="evidence" value="ECO:0007669"/>
    <property type="project" value="InterPro"/>
</dbReference>
<feature type="compositionally biased region" description="Low complexity" evidence="1">
    <location>
        <begin position="361"/>
        <end position="395"/>
    </location>
</feature>
<accession>G4TC63</accession>
<protein>
    <submittedName>
        <fullName evidence="2">Related to IVY1-phospholipid-binding protein</fullName>
    </submittedName>
</protein>
<dbReference type="GO" id="GO:0005543">
    <property type="term" value="F:phospholipid binding"/>
    <property type="evidence" value="ECO:0007669"/>
    <property type="project" value="InterPro"/>
</dbReference>
<dbReference type="HOGENOM" id="CLU_029202_1_0_1"/>
<dbReference type="Gene3D" id="1.20.1270.60">
    <property type="entry name" value="Arfaptin homology (AH) domain/BAR domain"/>
    <property type="match status" value="1"/>
</dbReference>
<dbReference type="InParanoid" id="G4TC63"/>
<evidence type="ECO:0000256" key="1">
    <source>
        <dbReference type="SAM" id="MobiDB-lite"/>
    </source>
</evidence>
<organism evidence="2 3">
    <name type="scientific">Serendipita indica (strain DSM 11827)</name>
    <name type="common">Root endophyte fungus</name>
    <name type="synonym">Piriformospora indica</name>
    <dbReference type="NCBI Taxonomy" id="1109443"/>
    <lineage>
        <taxon>Eukaryota</taxon>
        <taxon>Fungi</taxon>
        <taxon>Dikarya</taxon>
        <taxon>Basidiomycota</taxon>
        <taxon>Agaricomycotina</taxon>
        <taxon>Agaricomycetes</taxon>
        <taxon>Sebacinales</taxon>
        <taxon>Serendipitaceae</taxon>
        <taxon>Serendipita</taxon>
    </lineage>
</organism>
<proteinExistence type="predicted"/>
<dbReference type="InterPro" id="IPR027267">
    <property type="entry name" value="AH/BAR_dom_sf"/>
</dbReference>
<gene>
    <name evidence="2" type="ORF">PIIN_02754</name>
</gene>
<feature type="region of interest" description="Disordered" evidence="1">
    <location>
        <begin position="287"/>
        <end position="306"/>
    </location>
</feature>
<dbReference type="OMA" id="HSEWTEN"/>
<feature type="compositionally biased region" description="Basic and acidic residues" evidence="1">
    <location>
        <begin position="396"/>
        <end position="406"/>
    </location>
</feature>